<reference evidence="9 10" key="1">
    <citation type="journal article" date="2014" name="Nat. Genet.">
        <title>Genome sequence of the hot pepper provides insights into the evolution of pungency in Capsicum species.</title>
        <authorList>
            <person name="Kim S."/>
            <person name="Park M."/>
            <person name="Yeom S.I."/>
            <person name="Kim Y.M."/>
            <person name="Lee J.M."/>
            <person name="Lee H.A."/>
            <person name="Seo E."/>
            <person name="Choi J."/>
            <person name="Cheong K."/>
            <person name="Kim K.T."/>
            <person name="Jung K."/>
            <person name="Lee G.W."/>
            <person name="Oh S.K."/>
            <person name="Bae C."/>
            <person name="Kim S.B."/>
            <person name="Lee H.Y."/>
            <person name="Kim S.Y."/>
            <person name="Kim M.S."/>
            <person name="Kang B.C."/>
            <person name="Jo Y.D."/>
            <person name="Yang H.B."/>
            <person name="Jeong H.J."/>
            <person name="Kang W.H."/>
            <person name="Kwon J.K."/>
            <person name="Shin C."/>
            <person name="Lim J.Y."/>
            <person name="Park J.H."/>
            <person name="Huh J.H."/>
            <person name="Kim J.S."/>
            <person name="Kim B.D."/>
            <person name="Cohen O."/>
            <person name="Paran I."/>
            <person name="Suh M.C."/>
            <person name="Lee S.B."/>
            <person name="Kim Y.K."/>
            <person name="Shin Y."/>
            <person name="Noh S.J."/>
            <person name="Park J."/>
            <person name="Seo Y.S."/>
            <person name="Kwon S.Y."/>
            <person name="Kim H.A."/>
            <person name="Park J.M."/>
            <person name="Kim H.J."/>
            <person name="Choi S.B."/>
            <person name="Bosland P.W."/>
            <person name="Reeves G."/>
            <person name="Jo S.H."/>
            <person name="Lee B.W."/>
            <person name="Cho H.T."/>
            <person name="Choi H.S."/>
            <person name="Lee M.S."/>
            <person name="Yu Y."/>
            <person name="Do Choi Y."/>
            <person name="Park B.S."/>
            <person name="van Deynze A."/>
            <person name="Ashrafi H."/>
            <person name="Hill T."/>
            <person name="Kim W.T."/>
            <person name="Pai H.S."/>
            <person name="Ahn H.K."/>
            <person name="Yeam I."/>
            <person name="Giovannoni J.J."/>
            <person name="Rose J.K."/>
            <person name="Sorensen I."/>
            <person name="Lee S.J."/>
            <person name="Kim R.W."/>
            <person name="Choi I.Y."/>
            <person name="Choi B.S."/>
            <person name="Lim J.S."/>
            <person name="Lee Y.H."/>
            <person name="Choi D."/>
        </authorList>
    </citation>
    <scope>NUCLEOTIDE SEQUENCE [LARGE SCALE GENOMIC DNA]</scope>
    <source>
        <strain evidence="10">cv. CM334</strain>
    </source>
</reference>
<evidence type="ECO:0000256" key="4">
    <source>
        <dbReference type="ARBA" id="ARBA00023015"/>
    </source>
</evidence>
<dbReference type="FunFam" id="1.20.1160.11:FF:000001">
    <property type="entry name" value="Paired amphipathic helix protein Sin3"/>
    <property type="match status" value="1"/>
</dbReference>
<evidence type="ECO:0000256" key="6">
    <source>
        <dbReference type="ARBA" id="ARBA00023242"/>
    </source>
</evidence>
<dbReference type="GO" id="GO:0000118">
    <property type="term" value="C:histone deacetylase complex"/>
    <property type="evidence" value="ECO:0000318"/>
    <property type="project" value="GO_Central"/>
</dbReference>
<feature type="compositionally biased region" description="Polar residues" evidence="8">
    <location>
        <begin position="19"/>
        <end position="32"/>
    </location>
</feature>
<dbReference type="InterPro" id="IPR036600">
    <property type="entry name" value="PAH_sf"/>
</dbReference>
<protein>
    <recommendedName>
        <fullName evidence="11">Paired amphipathic helix protein Sin3-like 2</fullName>
    </recommendedName>
</protein>
<dbReference type="SUPFAM" id="SSF47762">
    <property type="entry name" value="PAH2 domain"/>
    <property type="match status" value="3"/>
</dbReference>
<dbReference type="AlphaFoldDB" id="A0A2G3AC15"/>
<dbReference type="PANTHER" id="PTHR12346:SF29">
    <property type="entry name" value="HISTONE DEACETYLASE INTERACTING DOMAIN-CONTAINING PROTEIN"/>
    <property type="match status" value="1"/>
</dbReference>
<dbReference type="FunFam" id="1.20.1160.11:FF:000003">
    <property type="entry name" value="Paired amphipathic helix SIN3-like protein"/>
    <property type="match status" value="1"/>
</dbReference>
<feature type="compositionally biased region" description="Basic and acidic residues" evidence="8">
    <location>
        <begin position="220"/>
        <end position="237"/>
    </location>
</feature>
<dbReference type="GO" id="GO:0000785">
    <property type="term" value="C:chromatin"/>
    <property type="evidence" value="ECO:0000318"/>
    <property type="project" value="GO_Central"/>
</dbReference>
<feature type="region of interest" description="Disordered" evidence="8">
    <location>
        <begin position="19"/>
        <end position="54"/>
    </location>
</feature>
<evidence type="ECO:0008006" key="11">
    <source>
        <dbReference type="Google" id="ProtNLM"/>
    </source>
</evidence>
<dbReference type="Gramene" id="PHT91802">
    <property type="protein sequence ID" value="PHT91802"/>
    <property type="gene ID" value="T459_06915"/>
</dbReference>
<evidence type="ECO:0000256" key="1">
    <source>
        <dbReference type="ARBA" id="ARBA00004123"/>
    </source>
</evidence>
<accession>A0A2G3AC15</accession>
<comment type="caution">
    <text evidence="9">The sequence shown here is derived from an EMBL/GenBank/DDBJ whole genome shotgun (WGS) entry which is preliminary data.</text>
</comment>
<dbReference type="InterPro" id="IPR039774">
    <property type="entry name" value="Sin3-like"/>
</dbReference>
<evidence type="ECO:0000256" key="3">
    <source>
        <dbReference type="ARBA" id="ARBA00022737"/>
    </source>
</evidence>
<name>A0A2G3AC15_CAPAN</name>
<evidence type="ECO:0000313" key="9">
    <source>
        <dbReference type="EMBL" id="PHT91802.1"/>
    </source>
</evidence>
<organism evidence="9 10">
    <name type="scientific">Capsicum annuum</name>
    <name type="common">Capsicum pepper</name>
    <dbReference type="NCBI Taxonomy" id="4072"/>
    <lineage>
        <taxon>Eukaryota</taxon>
        <taxon>Viridiplantae</taxon>
        <taxon>Streptophyta</taxon>
        <taxon>Embryophyta</taxon>
        <taxon>Tracheophyta</taxon>
        <taxon>Spermatophyta</taxon>
        <taxon>Magnoliopsida</taxon>
        <taxon>eudicotyledons</taxon>
        <taxon>Gunneridae</taxon>
        <taxon>Pentapetalae</taxon>
        <taxon>asterids</taxon>
        <taxon>lamiids</taxon>
        <taxon>Solanales</taxon>
        <taxon>Solanaceae</taxon>
        <taxon>Solanoideae</taxon>
        <taxon>Capsiceae</taxon>
        <taxon>Capsicum</taxon>
    </lineage>
</organism>
<dbReference type="STRING" id="4072.A0A2G3AC15"/>
<dbReference type="InterPro" id="IPR003822">
    <property type="entry name" value="PAH"/>
</dbReference>
<sequence length="709" mass="81469">MARLRVDVSCNVRFKRPTTSSLEESYSQSQTPGSGLGRGGRGGNSAGGAGANNRKLTTNDALSFLKEVKDTFQSQKHKYSIFLDVMIDFKANRIDTIGVIARVKVLFKGHPRLILGFNAFLPNGYEITLSDEDEAPKKTIEFDEVISFVNKIQARFQNNDHVYKSFLDLLNMHRKARKGINEVYHEVAVLFNDHPDLLDEFTRFLPSTSGTANSLMKLHKKEDRDRRTHDNENKGDLSKQHDKMKYLLEIEDALKCEFMDLLLADTYSKGFLFCEEVKGRLQSLADYQTFVKCLRIYSREIITREQLQSLVAHTLGKYPDLMEGFNKFIEHYGRAGEMTKLNDGHTNSKLVKEEKKCKTDQFEEAVRFVEKVKVAVLFNDHQDLLDEFNKFLLDSSTNFKLRKPIDELTILFGNLLVDRRILLANLLVDSGILLANLLDTGKVALSLENVYRKMLTWTDTRIMAVLAFDDIIQSHYVKNQALIAWRARDHTWRGRFEPTIDQTRVWKIAWSLEDLRTLGFESYYFKEENKVNEVSSAYGEFGDDIGARDRSYDDVGACEESYTSHSKPRFGVRYNPFVRKAYESYDESTREECEDSYSPPRSTSYQDRYSVNGYASSSGGCSTRRRGYASPKLRGTRVLYNIDPRRSVHSEKVTICGIPGCLVVLNDRYYRNYIVPSMADYLGLFCEPLLVPYFLDGFKVTDRVKVVFS</sequence>
<gene>
    <name evidence="9" type="ORF">T459_06915</name>
</gene>
<dbReference type="PANTHER" id="PTHR12346">
    <property type="entry name" value="SIN3B-RELATED"/>
    <property type="match status" value="1"/>
</dbReference>
<comment type="subcellular location">
    <subcellularLocation>
        <location evidence="1 7">Nucleus</location>
    </subcellularLocation>
</comment>
<keyword evidence="3" id="KW-0677">Repeat</keyword>
<keyword evidence="6 7" id="KW-0539">Nucleus</keyword>
<dbReference type="Pfam" id="PF02671">
    <property type="entry name" value="PAH"/>
    <property type="match status" value="4"/>
</dbReference>
<evidence type="ECO:0000256" key="5">
    <source>
        <dbReference type="ARBA" id="ARBA00023163"/>
    </source>
</evidence>
<dbReference type="GO" id="GO:0003714">
    <property type="term" value="F:transcription corepressor activity"/>
    <property type="evidence" value="ECO:0000318"/>
    <property type="project" value="GO_Central"/>
</dbReference>
<dbReference type="GO" id="GO:0000122">
    <property type="term" value="P:negative regulation of transcription by RNA polymerase II"/>
    <property type="evidence" value="ECO:0000318"/>
    <property type="project" value="GO_Central"/>
</dbReference>
<feature type="region of interest" description="Disordered" evidence="8">
    <location>
        <begin position="215"/>
        <end position="237"/>
    </location>
</feature>
<reference evidence="9 10" key="2">
    <citation type="journal article" date="2017" name="Genome Biol.">
        <title>New reference genome sequences of hot pepper reveal the massive evolution of plant disease-resistance genes by retroduplication.</title>
        <authorList>
            <person name="Kim S."/>
            <person name="Park J."/>
            <person name="Yeom S.I."/>
            <person name="Kim Y.M."/>
            <person name="Seo E."/>
            <person name="Kim K.T."/>
            <person name="Kim M.S."/>
            <person name="Lee J.M."/>
            <person name="Cheong K."/>
            <person name="Shin H.S."/>
            <person name="Kim S.B."/>
            <person name="Han K."/>
            <person name="Lee J."/>
            <person name="Park M."/>
            <person name="Lee H.A."/>
            <person name="Lee H.Y."/>
            <person name="Lee Y."/>
            <person name="Oh S."/>
            <person name="Lee J.H."/>
            <person name="Choi E."/>
            <person name="Choi E."/>
            <person name="Lee S.E."/>
            <person name="Jeon J."/>
            <person name="Kim H."/>
            <person name="Choi G."/>
            <person name="Song H."/>
            <person name="Lee J."/>
            <person name="Lee S.C."/>
            <person name="Kwon J.K."/>
            <person name="Lee H.Y."/>
            <person name="Koo N."/>
            <person name="Hong Y."/>
            <person name="Kim R.W."/>
            <person name="Kang W.H."/>
            <person name="Huh J.H."/>
            <person name="Kang B.C."/>
            <person name="Yang T.J."/>
            <person name="Lee Y.H."/>
            <person name="Bennetzen J.L."/>
            <person name="Choi D."/>
        </authorList>
    </citation>
    <scope>NUCLEOTIDE SEQUENCE [LARGE SCALE GENOMIC DNA]</scope>
    <source>
        <strain evidence="10">cv. CM334</strain>
    </source>
</reference>
<evidence type="ECO:0000256" key="7">
    <source>
        <dbReference type="PROSITE-ProRule" id="PRU00810"/>
    </source>
</evidence>
<keyword evidence="10" id="KW-1185">Reference proteome</keyword>
<evidence type="ECO:0000313" key="10">
    <source>
        <dbReference type="Proteomes" id="UP000222542"/>
    </source>
</evidence>
<evidence type="ECO:0000256" key="2">
    <source>
        <dbReference type="ARBA" id="ARBA00022491"/>
    </source>
</evidence>
<keyword evidence="2" id="KW-0678">Repressor</keyword>
<evidence type="ECO:0000256" key="8">
    <source>
        <dbReference type="SAM" id="MobiDB-lite"/>
    </source>
</evidence>
<proteinExistence type="predicted"/>
<dbReference type="FunFam" id="1.20.1160.11:FF:000002">
    <property type="entry name" value="Paired amphipathic helix protein SIN3"/>
    <property type="match status" value="1"/>
</dbReference>
<dbReference type="PROSITE" id="PS51477">
    <property type="entry name" value="PAH"/>
    <property type="match status" value="3"/>
</dbReference>
<keyword evidence="5" id="KW-0804">Transcription</keyword>
<dbReference type="Proteomes" id="UP000222542">
    <property type="component" value="Unassembled WGS sequence"/>
</dbReference>
<feature type="compositionally biased region" description="Gly residues" evidence="8">
    <location>
        <begin position="34"/>
        <end position="50"/>
    </location>
</feature>
<dbReference type="Gene3D" id="1.20.1160.11">
    <property type="entry name" value="Paired amphipathic helix"/>
    <property type="match status" value="3"/>
</dbReference>
<dbReference type="EMBL" id="AYRZ02000002">
    <property type="protein sequence ID" value="PHT91802.1"/>
    <property type="molecule type" value="Genomic_DNA"/>
</dbReference>
<keyword evidence="4" id="KW-0805">Transcription regulation</keyword>